<organism evidence="2 3">
    <name type="scientific">Fusarium mundagurra</name>
    <dbReference type="NCBI Taxonomy" id="1567541"/>
    <lineage>
        <taxon>Eukaryota</taxon>
        <taxon>Fungi</taxon>
        <taxon>Dikarya</taxon>
        <taxon>Ascomycota</taxon>
        <taxon>Pezizomycotina</taxon>
        <taxon>Sordariomycetes</taxon>
        <taxon>Hypocreomycetidae</taxon>
        <taxon>Hypocreales</taxon>
        <taxon>Nectriaceae</taxon>
        <taxon>Fusarium</taxon>
        <taxon>Fusarium fujikuroi species complex</taxon>
    </lineage>
</organism>
<name>A0A8H5Z2Z6_9HYPO</name>
<protein>
    <submittedName>
        <fullName evidence="2">Het-domain-containing protein</fullName>
    </submittedName>
</protein>
<feature type="domain" description="Heterokaryon incompatibility" evidence="1">
    <location>
        <begin position="71"/>
        <end position="256"/>
    </location>
</feature>
<evidence type="ECO:0000259" key="1">
    <source>
        <dbReference type="Pfam" id="PF06985"/>
    </source>
</evidence>
<dbReference type="Proteomes" id="UP000544331">
    <property type="component" value="Unassembled WGS sequence"/>
</dbReference>
<comment type="caution">
    <text evidence="2">The sequence shown here is derived from an EMBL/GenBank/DDBJ whole genome shotgun (WGS) entry which is preliminary data.</text>
</comment>
<proteinExistence type="predicted"/>
<dbReference type="EMBL" id="JAAOAN010000069">
    <property type="protein sequence ID" value="KAF5723294.1"/>
    <property type="molecule type" value="Genomic_DNA"/>
</dbReference>
<dbReference type="AlphaFoldDB" id="A0A8H5Z2Z6"/>
<dbReference type="InterPro" id="IPR010730">
    <property type="entry name" value="HET"/>
</dbReference>
<dbReference type="Pfam" id="PF06985">
    <property type="entry name" value="HET"/>
    <property type="match status" value="1"/>
</dbReference>
<accession>A0A8H5Z2Z6</accession>
<dbReference type="PANTHER" id="PTHR24148:SF73">
    <property type="entry name" value="HET DOMAIN PROTEIN (AFU_ORTHOLOGUE AFUA_8G01020)"/>
    <property type="match status" value="1"/>
</dbReference>
<sequence>MESFQVDLIEPPKIPTYTTYLPPLKYEKLPTPTSIRLLKIDRLPSIKDDLDLFRPITCSLVVKDLNDRPKYDALSYTWGDPLGRESSSSDSTAPGGWATTPFGITCNGQRVKVTTNLHTSLIAIRFHLARWPNKSIFVPFLSVSEYLWVDQICINQADTAEKSSQVQLMGQIYRQCATVQIWLGGYQKDISSLQYVYRSILRLLDGSDGSEYKSFDITDQRVCELLGIRPISLENARGMLDFFNRGWFKRSWIIQEALLAPMSNVLFGVHGGPFPDLSTFMEFLACEATDPRDKVYAFIGISENDANQRGPQIIPDYSKMVDDVYIDAIKLMMLPKGFSLDCFSQKEDKGLRRIKSLPSWVPDFSVDLGHNPLVVRGSMFAAGPRAPTNHFQYLPSNCIELRGSRVDAVRLWKGEVVHERPFYAGQESKSARQIREIMYISTNDVVELMALVPESSAIGPQSSDLSCKDENYAKNCSPIMSTLVQIAPSPEQTISYQSRTEVFWRTMMKDIGNNRYPAEERCGEELLKEMEEVVHLEMMELICEHTLDSMDVEEWKVRTDHVMKRFTDLQIIKGVMPYGTTDTQNPKHFAGARSVILSRRENAVDERLWQNFLHYRVNFNTRTLGLCNPDAYRLDVKEEVFMTAKGRGLFVTDKGRLGWGLLSTRAGDEVWILEGCRVPCLLRPRGDGGYSLVGEAYVHGIMHGEALEGLDVKDLNPVIIV</sequence>
<dbReference type="Pfam" id="PF26639">
    <property type="entry name" value="Het-6_barrel"/>
    <property type="match status" value="1"/>
</dbReference>
<dbReference type="PANTHER" id="PTHR24148">
    <property type="entry name" value="ANKYRIN REPEAT DOMAIN-CONTAINING PROTEIN 39 HOMOLOG-RELATED"/>
    <property type="match status" value="1"/>
</dbReference>
<evidence type="ECO:0000313" key="2">
    <source>
        <dbReference type="EMBL" id="KAF5723294.1"/>
    </source>
</evidence>
<gene>
    <name evidence="2" type="ORF">FMUND_1928</name>
</gene>
<dbReference type="OrthoDB" id="2157530at2759"/>
<keyword evidence="3" id="KW-1185">Reference proteome</keyword>
<evidence type="ECO:0000313" key="3">
    <source>
        <dbReference type="Proteomes" id="UP000544331"/>
    </source>
</evidence>
<reference evidence="2 3" key="1">
    <citation type="submission" date="2020-05" db="EMBL/GenBank/DDBJ databases">
        <title>Identification and distribution of gene clusters putatively required for synthesis of sphingolipid metabolism inhibitors in phylogenetically diverse species of the filamentous fungus Fusarium.</title>
        <authorList>
            <person name="Kim H.-S."/>
            <person name="Busman M."/>
            <person name="Brown D.W."/>
            <person name="Divon H."/>
            <person name="Uhlig S."/>
            <person name="Proctor R.H."/>
        </authorList>
    </citation>
    <scope>NUCLEOTIDE SEQUENCE [LARGE SCALE GENOMIC DNA]</scope>
    <source>
        <strain evidence="2 3">NRRL 66235</strain>
    </source>
</reference>
<dbReference type="InterPro" id="IPR052895">
    <property type="entry name" value="HetReg/Transcr_Mod"/>
</dbReference>